<dbReference type="EMBL" id="JBHUEY010000001">
    <property type="protein sequence ID" value="MFD1781845.1"/>
    <property type="molecule type" value="Genomic_DNA"/>
</dbReference>
<accession>A0ABW4MVD0</accession>
<proteinExistence type="predicted"/>
<protein>
    <submittedName>
        <fullName evidence="1">Uncharacterized protein</fullName>
    </submittedName>
</protein>
<organism evidence="1 2">
    <name type="scientific">Phenylobacterium terrae</name>
    <dbReference type="NCBI Taxonomy" id="2665495"/>
    <lineage>
        <taxon>Bacteria</taxon>
        <taxon>Pseudomonadati</taxon>
        <taxon>Pseudomonadota</taxon>
        <taxon>Alphaproteobacteria</taxon>
        <taxon>Caulobacterales</taxon>
        <taxon>Caulobacteraceae</taxon>
        <taxon>Phenylobacterium</taxon>
    </lineage>
</organism>
<name>A0ABW4MVD0_9CAUL</name>
<sequence length="394" mass="43308">MKKFTLKGVSGVAEVTLEVEGTRAVQDLRKALEKKGVHGAEAERVIDDLLVSGLTRMARHFERIKAKHIDTVVNLRAELDGLYHDIFIGEHAGTQAGLKQAIDSRIGKIQAKYAELDKALAEATLPLEHMKLAAEADDAALAVVKKVEPEALPHADRPLAKDLACEGRGRSRLRRKGFEPFKGGYKVRFADGAETVLSIKNNRYTAEIYPPPGIKGGKPTVISEFQLSRDRYSTDLKTTSILQRNHVFQNSLMEKLFGRFGYDGDTVPTVWLRDSKTGSPHGQVTAQQRGFKTRSGTHIDGAEAAARKMARGDKAAAAPSQLNLAEIQRQGIAQMRSIHCPDEVIAQYMREFNRHFEATVLKELNSRVASGKMTQAQVDSLLGGWKPGVGIPIP</sequence>
<dbReference type="RefSeq" id="WP_377281322.1">
    <property type="nucleotide sequence ID" value="NZ_JBHRSI010000003.1"/>
</dbReference>
<comment type="caution">
    <text evidence="1">The sequence shown here is derived from an EMBL/GenBank/DDBJ whole genome shotgun (WGS) entry which is preliminary data.</text>
</comment>
<reference evidence="2" key="1">
    <citation type="journal article" date="2019" name="Int. J. Syst. Evol. Microbiol.">
        <title>The Global Catalogue of Microorganisms (GCM) 10K type strain sequencing project: providing services to taxonomists for standard genome sequencing and annotation.</title>
        <authorList>
            <consortium name="The Broad Institute Genomics Platform"/>
            <consortium name="The Broad Institute Genome Sequencing Center for Infectious Disease"/>
            <person name="Wu L."/>
            <person name="Ma J."/>
        </authorList>
    </citation>
    <scope>NUCLEOTIDE SEQUENCE [LARGE SCALE GENOMIC DNA]</scope>
    <source>
        <strain evidence="2">DFY28</strain>
    </source>
</reference>
<evidence type="ECO:0000313" key="2">
    <source>
        <dbReference type="Proteomes" id="UP001597237"/>
    </source>
</evidence>
<dbReference type="Proteomes" id="UP001597237">
    <property type="component" value="Unassembled WGS sequence"/>
</dbReference>
<evidence type="ECO:0000313" key="1">
    <source>
        <dbReference type="EMBL" id="MFD1781845.1"/>
    </source>
</evidence>
<keyword evidence="2" id="KW-1185">Reference proteome</keyword>
<gene>
    <name evidence="1" type="ORF">ACFSC0_00430</name>
</gene>